<feature type="non-terminal residue" evidence="1">
    <location>
        <position position="96"/>
    </location>
</feature>
<evidence type="ECO:0000313" key="1">
    <source>
        <dbReference type="EMBL" id="MBT0728567.1"/>
    </source>
</evidence>
<sequence length="96" mass="11133">MKIKNGRSEKIIDVYAVYWSNGETYFYGFSKGYNGLLAYKASNVKIIDPAMSGDFIFFESGIFYKPLIEEKLLDDLLEYDESAYNRFLEILKAEGR</sequence>
<protein>
    <submittedName>
        <fullName evidence="1">Uncharacterized protein</fullName>
    </submittedName>
</protein>
<comment type="caution">
    <text evidence="1">The sequence shown here is derived from an EMBL/GenBank/DDBJ whole genome shotgun (WGS) entry which is preliminary data.</text>
</comment>
<organism evidence="1 2">
    <name type="scientific">Rosenbergiella australiborealis</name>
    <dbReference type="NCBI Taxonomy" id="1544696"/>
    <lineage>
        <taxon>Bacteria</taxon>
        <taxon>Pseudomonadati</taxon>
        <taxon>Pseudomonadota</taxon>
        <taxon>Gammaproteobacteria</taxon>
        <taxon>Enterobacterales</taxon>
        <taxon>Erwiniaceae</taxon>
        <taxon>Rosenbergiella</taxon>
    </lineage>
</organism>
<reference evidence="1 2" key="1">
    <citation type="submission" date="2020-04" db="EMBL/GenBank/DDBJ databases">
        <title>Genome sequencing of Rosenbergiella species.</title>
        <authorList>
            <person name="Alvarez-Perez S."/>
            <person name="Lievens B."/>
        </authorList>
    </citation>
    <scope>NUCLEOTIDE SEQUENCE [LARGE SCALE GENOMIC DNA]</scope>
    <source>
        <strain evidence="1 2">CdVSA20.1</strain>
    </source>
</reference>
<keyword evidence="2" id="KW-1185">Reference proteome</keyword>
<evidence type="ECO:0000313" key="2">
    <source>
        <dbReference type="Proteomes" id="UP000786875"/>
    </source>
</evidence>
<proteinExistence type="predicted"/>
<accession>A0ABS5TAW8</accession>
<dbReference type="EMBL" id="JABBFO010000043">
    <property type="protein sequence ID" value="MBT0728567.1"/>
    <property type="molecule type" value="Genomic_DNA"/>
</dbReference>
<dbReference type="RefSeq" id="WP_214215980.1">
    <property type="nucleotide sequence ID" value="NZ_JABBFO010000043.1"/>
</dbReference>
<gene>
    <name evidence="1" type="ORF">HGT73_14640</name>
</gene>
<dbReference type="Proteomes" id="UP000786875">
    <property type="component" value="Unassembled WGS sequence"/>
</dbReference>
<name>A0ABS5TAW8_9GAMM</name>